<organism evidence="1 2">
    <name type="scientific">Clostridium botulinum</name>
    <dbReference type="NCBI Taxonomy" id="1491"/>
    <lineage>
        <taxon>Bacteria</taxon>
        <taxon>Bacillati</taxon>
        <taxon>Bacillota</taxon>
        <taxon>Clostridia</taxon>
        <taxon>Eubacteriales</taxon>
        <taxon>Clostridiaceae</taxon>
        <taxon>Clostridium</taxon>
    </lineage>
</organism>
<proteinExistence type="predicted"/>
<sequence length="248" mass="28630">MTQNHIDIKESLHPIDAVMKSIYLDEAKSIGIDIAENGIDSLVESELLNNIPIVKAVHSIAKVSLSIREKHFLKKTLTFIAALNQGNTEIQEMEKRRIAAENNEKWLSKEVELLTIHLDRLDELEKAKITAALYVKYINHKISWDEYREYLAVIERVFFQDFMQLLEIYDAYIQEQKVKETIEQYGGAMILKSMSQLNCDRLLAVGLVQVKRTTTLDASVNNDYILSVPGQKFAEVLKEIRWGKMRNF</sequence>
<accession>A0A6B4K463</accession>
<dbReference type="EMBL" id="SWND01000001">
    <property type="protein sequence ID" value="NFF00506.1"/>
    <property type="molecule type" value="Genomic_DNA"/>
</dbReference>
<gene>
    <name evidence="1" type="ORF">FCV25_01705</name>
</gene>
<evidence type="ECO:0008006" key="3">
    <source>
        <dbReference type="Google" id="ProtNLM"/>
    </source>
</evidence>
<name>A0A6B4K463_CLOBO</name>
<dbReference type="AlphaFoldDB" id="A0A6B4K463"/>
<protein>
    <recommendedName>
        <fullName evidence="3">DUF4393 domain-containing protein</fullName>
    </recommendedName>
</protein>
<dbReference type="Proteomes" id="UP000472521">
    <property type="component" value="Unassembled WGS sequence"/>
</dbReference>
<comment type="caution">
    <text evidence="1">The sequence shown here is derived from an EMBL/GenBank/DDBJ whole genome shotgun (WGS) entry which is preliminary data.</text>
</comment>
<evidence type="ECO:0000313" key="1">
    <source>
        <dbReference type="EMBL" id="NFF00506.1"/>
    </source>
</evidence>
<reference evidence="1 2" key="1">
    <citation type="submission" date="2019-04" db="EMBL/GenBank/DDBJ databases">
        <title>Genome sequencing of Clostridium botulinum Groups I-IV and Clostridium butyricum.</title>
        <authorList>
            <person name="Brunt J."/>
            <person name="Van Vliet A.H.M."/>
            <person name="Stringer S.C."/>
            <person name="Carter A.T."/>
            <person name="Peck M.W."/>
        </authorList>
    </citation>
    <scope>NUCLEOTIDE SEQUENCE [LARGE SCALE GENOMIC DNA]</scope>
    <source>
        <strain evidence="1 2">IFR 18/054</strain>
    </source>
</reference>
<evidence type="ECO:0000313" key="2">
    <source>
        <dbReference type="Proteomes" id="UP000472521"/>
    </source>
</evidence>